<evidence type="ECO:0000259" key="5">
    <source>
        <dbReference type="Pfam" id="PF07859"/>
    </source>
</evidence>
<evidence type="ECO:0000313" key="7">
    <source>
        <dbReference type="Proteomes" id="UP000039324"/>
    </source>
</evidence>
<dbReference type="InterPro" id="IPR050300">
    <property type="entry name" value="GDXG_lipolytic_enzyme"/>
</dbReference>
<dbReference type="InterPro" id="IPR033140">
    <property type="entry name" value="Lipase_GDXG_put_SER_AS"/>
</dbReference>
<dbReference type="Proteomes" id="UP000039324">
    <property type="component" value="Unassembled WGS sequence"/>
</dbReference>
<evidence type="ECO:0000256" key="1">
    <source>
        <dbReference type="ARBA" id="ARBA00010515"/>
    </source>
</evidence>
<name>A0A0G4IR32_PLABS</name>
<dbReference type="OrthoDB" id="408631at2759"/>
<keyword evidence="4" id="KW-0732">Signal</keyword>
<reference evidence="6 7" key="1">
    <citation type="submission" date="2015-02" db="EMBL/GenBank/DDBJ databases">
        <authorList>
            <person name="Chooi Y.-H."/>
        </authorList>
    </citation>
    <scope>NUCLEOTIDE SEQUENCE [LARGE SCALE GENOMIC DNA]</scope>
    <source>
        <strain evidence="6">E3</strain>
    </source>
</reference>
<accession>A0A0G4IR32</accession>
<feature type="active site" evidence="3">
    <location>
        <position position="295"/>
    </location>
</feature>
<dbReference type="Pfam" id="PF07859">
    <property type="entry name" value="Abhydrolase_3"/>
    <property type="match status" value="1"/>
</dbReference>
<dbReference type="InterPro" id="IPR013094">
    <property type="entry name" value="AB_hydrolase_3"/>
</dbReference>
<dbReference type="PANTHER" id="PTHR48081">
    <property type="entry name" value="AB HYDROLASE SUPERFAMILY PROTEIN C4A8.06C"/>
    <property type="match status" value="1"/>
</dbReference>
<gene>
    <name evidence="6" type="ORF">PBRA_000977</name>
</gene>
<dbReference type="EMBL" id="CDSF01000079">
    <property type="protein sequence ID" value="CEO97632.1"/>
    <property type="molecule type" value="Genomic_DNA"/>
</dbReference>
<dbReference type="PANTHER" id="PTHR48081:SF8">
    <property type="entry name" value="ALPHA_BETA HYDROLASE FOLD-3 DOMAIN-CONTAINING PROTEIN-RELATED"/>
    <property type="match status" value="1"/>
</dbReference>
<feature type="domain" description="Alpha/beta hydrolase fold-3" evidence="5">
    <location>
        <begin position="215"/>
        <end position="427"/>
    </location>
</feature>
<dbReference type="Gene3D" id="3.40.50.1820">
    <property type="entry name" value="alpha/beta hydrolase"/>
    <property type="match status" value="1"/>
</dbReference>
<keyword evidence="7" id="KW-1185">Reference proteome</keyword>
<dbReference type="SUPFAM" id="SSF53474">
    <property type="entry name" value="alpha/beta-Hydrolases"/>
    <property type="match status" value="1"/>
</dbReference>
<evidence type="ECO:0000313" key="6">
    <source>
        <dbReference type="EMBL" id="CEO97632.1"/>
    </source>
</evidence>
<evidence type="ECO:0000256" key="2">
    <source>
        <dbReference type="ARBA" id="ARBA00022801"/>
    </source>
</evidence>
<dbReference type="AlphaFoldDB" id="A0A0G4IR32"/>
<comment type="similarity">
    <text evidence="1">Belongs to the 'GDXG' lipolytic enzyme family.</text>
</comment>
<evidence type="ECO:0000256" key="4">
    <source>
        <dbReference type="SAM" id="SignalP"/>
    </source>
</evidence>
<evidence type="ECO:0000256" key="3">
    <source>
        <dbReference type="PROSITE-ProRule" id="PRU10038"/>
    </source>
</evidence>
<dbReference type="GO" id="GO:0016787">
    <property type="term" value="F:hydrolase activity"/>
    <property type="evidence" value="ECO:0007669"/>
    <property type="project" value="UniProtKB-KW"/>
</dbReference>
<feature type="signal peptide" evidence="4">
    <location>
        <begin position="1"/>
        <end position="18"/>
    </location>
</feature>
<dbReference type="PROSITE" id="PS01174">
    <property type="entry name" value="LIPASE_GDXG_SER"/>
    <property type="match status" value="1"/>
</dbReference>
<organism evidence="6 7">
    <name type="scientific">Plasmodiophora brassicae</name>
    <name type="common">Clubroot disease agent</name>
    <dbReference type="NCBI Taxonomy" id="37360"/>
    <lineage>
        <taxon>Eukaryota</taxon>
        <taxon>Sar</taxon>
        <taxon>Rhizaria</taxon>
        <taxon>Endomyxa</taxon>
        <taxon>Phytomyxea</taxon>
        <taxon>Plasmodiophorida</taxon>
        <taxon>Plasmodiophoridae</taxon>
        <taxon>Plasmodiophora</taxon>
    </lineage>
</organism>
<feature type="chain" id="PRO_5005193494" description="Alpha/beta hydrolase fold-3 domain-containing protein" evidence="4">
    <location>
        <begin position="19"/>
        <end position="495"/>
    </location>
</feature>
<proteinExistence type="inferred from homology"/>
<keyword evidence="2" id="KW-0378">Hydrolase</keyword>
<dbReference type="InterPro" id="IPR029058">
    <property type="entry name" value="AB_hydrolase_fold"/>
</dbReference>
<protein>
    <recommendedName>
        <fullName evidence="5">Alpha/beta hydrolase fold-3 domain-containing protein</fullName>
    </recommendedName>
</protein>
<sequence>MSSLCWVVVVVVAGAVMAASNAEVRNATIAIDTSDVVQEPASPTLSSLLSLSIAFRSVRELLTVVSELKQHPVPIRTAAFGVIRGTYHSATEVLLPMVNPIGSGRSRSEWPWTLDAVTRFIIAFSRDPINLRFVRHVTQASLLALRTVLNSLRSSIETFRSSMHPYRPHALIDFMLHSIDTHHVEVRREDFVAHWIFNRHSSLDLPPVDTFDVVVLYAHGGGFVLGDALQWLDSMGALMTRASKHSLKLAFFSVEYSLSPESPFPAAPDQCEAAYRYLLEDLVISPRKIIIAGDSSGGNLAASLATHVLATGALPQPAGIVLISPFMNLNCDSPSFTRNAVFDWIGPAPARQAAGMYMGIDSHLEADLELGITGGLLSDPRVSPIFADLRGLAPLLIFAGGREIFVDDIVAFANKAKQSGVDVELHMDNRTMSPDGFMVHVYPFVGALLGEKHVGKALDCFIAFVADRCGVPLASNAQFAIQEALESTTVIDVPV</sequence>
<dbReference type="STRING" id="37360.A0A0G4IR32"/>